<evidence type="ECO:0000313" key="7">
    <source>
        <dbReference type="EMBL" id="CUO73518.1"/>
    </source>
</evidence>
<keyword evidence="4" id="KW-0274">FAD</keyword>
<dbReference type="EC" id="1.1.5.3" evidence="7"/>
<dbReference type="InterPro" id="IPR036188">
    <property type="entry name" value="FAD/NAD-bd_sf"/>
</dbReference>
<evidence type="ECO:0000259" key="6">
    <source>
        <dbReference type="Pfam" id="PF01266"/>
    </source>
</evidence>
<evidence type="ECO:0000313" key="8">
    <source>
        <dbReference type="Proteomes" id="UP000095544"/>
    </source>
</evidence>
<dbReference type="Proteomes" id="UP000095544">
    <property type="component" value="Unassembled WGS sequence"/>
</dbReference>
<dbReference type="GO" id="GO:0019563">
    <property type="term" value="P:glycerol catabolic process"/>
    <property type="evidence" value="ECO:0007669"/>
    <property type="project" value="UniProtKB-UniPathway"/>
</dbReference>
<dbReference type="OrthoDB" id="9801699at2"/>
<dbReference type="InterPro" id="IPR041854">
    <property type="entry name" value="BFD-like_2Fe2S-bd_dom_sf"/>
</dbReference>
<reference evidence="7 8" key="1">
    <citation type="submission" date="2015-09" db="EMBL/GenBank/DDBJ databases">
        <authorList>
            <consortium name="Pathogen Informatics"/>
        </authorList>
    </citation>
    <scope>NUCLEOTIDE SEQUENCE [LARGE SCALE GENOMIC DNA]</scope>
    <source>
        <strain evidence="7 8">2789STDY5834876</strain>
    </source>
</reference>
<dbReference type="SUPFAM" id="SSF51905">
    <property type="entry name" value="FAD/NAD(P)-binding domain"/>
    <property type="match status" value="1"/>
</dbReference>
<comment type="cofactor">
    <cofactor evidence="1">
        <name>FAD</name>
        <dbReference type="ChEBI" id="CHEBI:57692"/>
    </cofactor>
</comment>
<dbReference type="GO" id="GO:0004368">
    <property type="term" value="F:glycerol-3-phosphate dehydrogenase (quinone) activity"/>
    <property type="evidence" value="ECO:0007669"/>
    <property type="project" value="UniProtKB-EC"/>
</dbReference>
<dbReference type="Gene3D" id="3.50.50.60">
    <property type="entry name" value="FAD/NAD(P)-binding domain"/>
    <property type="match status" value="3"/>
</dbReference>
<name>A0A174HK43_9FIRM</name>
<proteinExistence type="inferred from homology"/>
<dbReference type="UniPathway" id="UPA00618">
    <property type="reaction ID" value="UER00673"/>
</dbReference>
<dbReference type="GO" id="GO:0006072">
    <property type="term" value="P:glycerol-3-phosphate metabolic process"/>
    <property type="evidence" value="ECO:0007669"/>
    <property type="project" value="InterPro"/>
</dbReference>
<dbReference type="PRINTS" id="PR01001">
    <property type="entry name" value="FADG3PDH"/>
</dbReference>
<dbReference type="InterPro" id="IPR006076">
    <property type="entry name" value="FAD-dep_OxRdtase"/>
</dbReference>
<dbReference type="SUPFAM" id="SSF54373">
    <property type="entry name" value="FAD-linked reductases, C-terminal domain"/>
    <property type="match status" value="1"/>
</dbReference>
<dbReference type="PANTHER" id="PTHR11985:SF15">
    <property type="entry name" value="GLYCEROL-3-PHOSPHATE DEHYDROGENASE, MITOCHONDRIAL"/>
    <property type="match status" value="1"/>
</dbReference>
<protein>
    <submittedName>
        <fullName evidence="7">Anaerobic glycerol-3-phosphate dehydrogenase subunit A</fullName>
        <ecNumber evidence="7">1.1.5.3</ecNumber>
    </submittedName>
</protein>
<dbReference type="NCBIfam" id="NF008313">
    <property type="entry name" value="PRK11101.1"/>
    <property type="match status" value="1"/>
</dbReference>
<evidence type="ECO:0000256" key="1">
    <source>
        <dbReference type="ARBA" id="ARBA00001974"/>
    </source>
</evidence>
<dbReference type="Pfam" id="PF01266">
    <property type="entry name" value="DAO"/>
    <property type="match status" value="1"/>
</dbReference>
<evidence type="ECO:0000256" key="4">
    <source>
        <dbReference type="ARBA" id="ARBA00022827"/>
    </source>
</evidence>
<gene>
    <name evidence="7" type="primary">glpA</name>
    <name evidence="7" type="ORF">ERS852491_03127</name>
</gene>
<accession>A0A174HK43</accession>
<comment type="similarity">
    <text evidence="2">Belongs to the FAD-dependent glycerol-3-phosphate dehydrogenase family.</text>
</comment>
<dbReference type="PANTHER" id="PTHR11985">
    <property type="entry name" value="GLYCEROL-3-PHOSPHATE DEHYDROGENASE"/>
    <property type="match status" value="1"/>
</dbReference>
<evidence type="ECO:0000256" key="5">
    <source>
        <dbReference type="ARBA" id="ARBA00023002"/>
    </source>
</evidence>
<dbReference type="InterPro" id="IPR000447">
    <property type="entry name" value="G3P_DH_FAD-dep"/>
</dbReference>
<dbReference type="Gene3D" id="1.10.10.1100">
    <property type="entry name" value="BFD-like [2Fe-2S]-binding domain"/>
    <property type="match status" value="1"/>
</dbReference>
<dbReference type="AlphaFoldDB" id="A0A174HK43"/>
<keyword evidence="3" id="KW-0285">Flavoprotein</keyword>
<feature type="domain" description="FAD dependent oxidoreductase" evidence="6">
    <location>
        <begin position="6"/>
        <end position="353"/>
    </location>
</feature>
<dbReference type="RefSeq" id="WP_050640234.1">
    <property type="nucleotide sequence ID" value="NZ_CABKUE010000008.1"/>
</dbReference>
<evidence type="ECO:0000256" key="2">
    <source>
        <dbReference type="ARBA" id="ARBA00007330"/>
    </source>
</evidence>
<dbReference type="EMBL" id="CYZU01000031">
    <property type="protein sequence ID" value="CUO73518.1"/>
    <property type="molecule type" value="Genomic_DNA"/>
</dbReference>
<dbReference type="STRING" id="39482.ERS852491_03127"/>
<keyword evidence="5 7" id="KW-0560">Oxidoreductase</keyword>
<dbReference type="CDD" id="cd19946">
    <property type="entry name" value="GlpA-like_Fer2_BFD-like"/>
    <property type="match status" value="1"/>
</dbReference>
<sequence>MRENFDVVVIGGGTTGTAAIRDLVLRGYTNSVLLERDDLAAGTSGGCHSALHGGSRYVVTDKQTAVECLQENKVFREIVPQVVDPTDAMWVAKTEEQLEFAKKWMENADEIGLPYEVITPEEAVQDEPLLADDIQFALRTIDTGFDPFRLCIAQAYDAKVKGAVIRTHSEVIDLIMEADTVKGVKVLDRKNGTIYEICAKIVVNAAGPWGSRVTEMAGFKIPVKPNKGTMGVYNMRPTKTLIGILRVPSDGDGLVSMGYQNTSLLGTSSVDIEDPDAAVPGLDEIELMESSVEQIIPDIRNARMLRMCTGVRPLYSTTSETGRAVSRRMILIDHAEEHGIEGIVTITGGKYATARLMAEETVDLVCRKLGSDAECTTHKRLIYGAQTKEEAEKDAKYIHEKYKVPLYSAHKMTARYGSRAKEIVDAAPEYSGVICECAQVIGSEVINAFQNEEVFNIKDLRRRIRNGMGTCQGTFCTYKVAALYQKAVHATAQEAHDQLAEYMQERWKGIYYTLQYGDQLAQAEIMQAFYVTQGSYDLLDTKPTEVIPHE</sequence>
<evidence type="ECO:0000256" key="3">
    <source>
        <dbReference type="ARBA" id="ARBA00022630"/>
    </source>
</evidence>
<organism evidence="7 8">
    <name type="scientific">Faecalicatena contorta</name>
    <dbReference type="NCBI Taxonomy" id="39482"/>
    <lineage>
        <taxon>Bacteria</taxon>
        <taxon>Bacillati</taxon>
        <taxon>Bacillota</taxon>
        <taxon>Clostridia</taxon>
        <taxon>Lachnospirales</taxon>
        <taxon>Lachnospiraceae</taxon>
        <taxon>Faecalicatena</taxon>
    </lineage>
</organism>